<accession>A0A7X0C7D4</accession>
<organism evidence="2 3">
    <name type="scientific">Nonomuraea muscovyensis</name>
    <dbReference type="NCBI Taxonomy" id="1124761"/>
    <lineage>
        <taxon>Bacteria</taxon>
        <taxon>Bacillati</taxon>
        <taxon>Actinomycetota</taxon>
        <taxon>Actinomycetes</taxon>
        <taxon>Streptosporangiales</taxon>
        <taxon>Streptosporangiaceae</taxon>
        <taxon>Nonomuraea</taxon>
    </lineage>
</organism>
<dbReference type="GO" id="GO:0006313">
    <property type="term" value="P:DNA transposition"/>
    <property type="evidence" value="ECO:0007669"/>
    <property type="project" value="InterPro"/>
</dbReference>
<name>A0A7X0C7D4_9ACTN</name>
<dbReference type="InterPro" id="IPR009057">
    <property type="entry name" value="Homeodomain-like_sf"/>
</dbReference>
<evidence type="ECO:0000313" key="3">
    <source>
        <dbReference type="Proteomes" id="UP000583800"/>
    </source>
</evidence>
<dbReference type="EMBL" id="JACHJB010000003">
    <property type="protein sequence ID" value="MBB6349903.1"/>
    <property type="molecule type" value="Genomic_DNA"/>
</dbReference>
<protein>
    <submittedName>
        <fullName evidence="2">Transposase</fullName>
    </submittedName>
</protein>
<dbReference type="Pfam" id="PF01527">
    <property type="entry name" value="HTH_Tnp_1"/>
    <property type="match status" value="1"/>
</dbReference>
<sequence>MAGTTRRRFDPEFRAGAVRIVRETGKPVAHVARDLGINEYTLYNWVQMDRLAAGQAGGDGGGGTLKESAEEELARLRREKAELARQHAKEKAAWERERAELEDERDVLKRSVVLWVKEAMGR</sequence>
<evidence type="ECO:0000256" key="1">
    <source>
        <dbReference type="SAM" id="Coils"/>
    </source>
</evidence>
<evidence type="ECO:0000313" key="2">
    <source>
        <dbReference type="EMBL" id="MBB6349903.1"/>
    </source>
</evidence>
<comment type="caution">
    <text evidence="2">The sequence shown here is derived from an EMBL/GenBank/DDBJ whole genome shotgun (WGS) entry which is preliminary data.</text>
</comment>
<keyword evidence="3" id="KW-1185">Reference proteome</keyword>
<dbReference type="GO" id="GO:0004803">
    <property type="term" value="F:transposase activity"/>
    <property type="evidence" value="ECO:0007669"/>
    <property type="project" value="InterPro"/>
</dbReference>
<dbReference type="RefSeq" id="WP_185087783.1">
    <property type="nucleotide sequence ID" value="NZ_JACHJB010000003.1"/>
</dbReference>
<feature type="coiled-coil region" evidence="1">
    <location>
        <begin position="66"/>
        <end position="111"/>
    </location>
</feature>
<dbReference type="InterPro" id="IPR002514">
    <property type="entry name" value="Transposase_8"/>
</dbReference>
<dbReference type="GO" id="GO:0003677">
    <property type="term" value="F:DNA binding"/>
    <property type="evidence" value="ECO:0007669"/>
    <property type="project" value="InterPro"/>
</dbReference>
<reference evidence="2 3" key="1">
    <citation type="submission" date="2020-08" db="EMBL/GenBank/DDBJ databases">
        <title>Sequencing the genomes of 1000 actinobacteria strains.</title>
        <authorList>
            <person name="Klenk H.-P."/>
        </authorList>
    </citation>
    <scope>NUCLEOTIDE SEQUENCE [LARGE SCALE GENOMIC DNA]</scope>
    <source>
        <strain evidence="2 3">DSM 45913</strain>
    </source>
</reference>
<dbReference type="AlphaFoldDB" id="A0A7X0C7D4"/>
<dbReference type="Proteomes" id="UP000583800">
    <property type="component" value="Unassembled WGS sequence"/>
</dbReference>
<dbReference type="SUPFAM" id="SSF46689">
    <property type="entry name" value="Homeodomain-like"/>
    <property type="match status" value="1"/>
</dbReference>
<dbReference type="Gene3D" id="1.10.10.60">
    <property type="entry name" value="Homeodomain-like"/>
    <property type="match status" value="1"/>
</dbReference>
<proteinExistence type="predicted"/>
<gene>
    <name evidence="2" type="ORF">FHU36_006475</name>
</gene>
<keyword evidence="1" id="KW-0175">Coiled coil</keyword>